<dbReference type="EMBL" id="JAVRHQ010000012">
    <property type="protein sequence ID" value="MDT0643328.1"/>
    <property type="molecule type" value="Genomic_DNA"/>
</dbReference>
<dbReference type="Proteomes" id="UP001262889">
    <property type="component" value="Unassembled WGS sequence"/>
</dbReference>
<dbReference type="InterPro" id="IPR036514">
    <property type="entry name" value="SGNH_hydro_sf"/>
</dbReference>
<evidence type="ECO:0000313" key="1">
    <source>
        <dbReference type="EMBL" id="MDT0643328.1"/>
    </source>
</evidence>
<dbReference type="Gene3D" id="3.40.50.1110">
    <property type="entry name" value="SGNH hydrolase"/>
    <property type="match status" value="2"/>
</dbReference>
<gene>
    <name evidence="1" type="ORF">RM553_10850</name>
</gene>
<name>A0ABU3CAF8_9FLAO</name>
<keyword evidence="2" id="KW-1185">Reference proteome</keyword>
<dbReference type="PROSITE" id="PS51257">
    <property type="entry name" value="PROKAR_LIPOPROTEIN"/>
    <property type="match status" value="1"/>
</dbReference>
<protein>
    <submittedName>
        <fullName evidence="1">G-D-S-L family lipolytic protein</fullName>
    </submittedName>
</protein>
<comment type="caution">
    <text evidence="1">The sequence shown here is derived from an EMBL/GenBank/DDBJ whole genome shotgun (WGS) entry which is preliminary data.</text>
</comment>
<dbReference type="RefSeq" id="WP_311534949.1">
    <property type="nucleotide sequence ID" value="NZ_JAVRHQ010000012.1"/>
</dbReference>
<accession>A0ABU3CAF8</accession>
<reference evidence="1 2" key="1">
    <citation type="submission" date="2023-09" db="EMBL/GenBank/DDBJ databases">
        <authorList>
            <person name="Rey-Velasco X."/>
        </authorList>
    </citation>
    <scope>NUCLEOTIDE SEQUENCE [LARGE SCALE GENOMIC DNA]</scope>
    <source>
        <strain evidence="1 2">F363</strain>
    </source>
</reference>
<organism evidence="1 2">
    <name type="scientific">Autumnicola tepida</name>
    <dbReference type="NCBI Taxonomy" id="3075595"/>
    <lineage>
        <taxon>Bacteria</taxon>
        <taxon>Pseudomonadati</taxon>
        <taxon>Bacteroidota</taxon>
        <taxon>Flavobacteriia</taxon>
        <taxon>Flavobacteriales</taxon>
        <taxon>Flavobacteriaceae</taxon>
        <taxon>Autumnicola</taxon>
    </lineage>
</organism>
<sequence length="534" mass="56744">MKNYFKYIAILALGMVACEPELENPIDEQGFYSNGEADFSNYVALGNSLTAGYADGSLYLSGQKNSYPNILSQQFSVVQDIEEFRQPLVNDNAGGLLAAGQPIPGFDTRLVLAFDEERNPSPQRYRGADPTTEVSAVMEGPFNNMGVPGAKSYHLITPNYGNLSGLTNQPATANPYFVRFASSPETTVLQDALAQNPSFFTLWIGNNDVLGYATSGGTGVDQTGAGISPAEYGMNDITDPMVFAGAYLQMVEALAGTASGGVLINIPDVTTVPYFTTVPYAPLSPADPDFGPQIPTLNATFAGLNQAFQALQVPERMISFSETAASPVLVKDESLTDLSQQITKVLTESGAVDAATAALYGMQFGQVRQATAEDLLVLTSSGVIGNINQQRVQELMNFGLDQTTAAQLSVNGVTFPLEDQYVLIPEEQQTIEAATTAYNQAIANAANQFDLGLLDVNAMLTQLANGGIPYDAGTINATFVTGGAFSLDGIHLTPRGYAVIANGIIEEINETYNAEVPKVNPGNYATVTLSQEVQ</sequence>
<proteinExistence type="predicted"/>
<evidence type="ECO:0000313" key="2">
    <source>
        <dbReference type="Proteomes" id="UP001262889"/>
    </source>
</evidence>
<dbReference type="SUPFAM" id="SSF52266">
    <property type="entry name" value="SGNH hydrolase"/>
    <property type="match status" value="2"/>
</dbReference>